<evidence type="ECO:0000256" key="1">
    <source>
        <dbReference type="ARBA" id="ARBA00022553"/>
    </source>
</evidence>
<feature type="domain" description="Response regulatory" evidence="7">
    <location>
        <begin position="11"/>
        <end position="125"/>
    </location>
</feature>
<keyword evidence="4" id="KW-0238">DNA-binding</keyword>
<sequence length="193" mass="21522">MSIKATSGQPVILIVDDDLTFLHTLATSFRKRGFTPITADTSFKATSLQQQHRPDHAVVDLKIGSESGLRLIPLLRDVNPKIEIIVLTGYASIATAVSAIRLGAKDYLCKPVDTLQILAALSMKQKQTSPEHPSERELCPSIPEQRMPVYQLEWEYLQKVLLEHNGNISAAARSLGMHRRTLQRKLNKRSGSR</sequence>
<dbReference type="GO" id="GO:0000976">
    <property type="term" value="F:transcription cis-regulatory region binding"/>
    <property type="evidence" value="ECO:0007669"/>
    <property type="project" value="TreeGrafter"/>
</dbReference>
<evidence type="ECO:0000256" key="4">
    <source>
        <dbReference type="ARBA" id="ARBA00023125"/>
    </source>
</evidence>
<comment type="caution">
    <text evidence="8">The sequence shown here is derived from an EMBL/GenBank/DDBJ whole genome shotgun (WGS) entry which is preliminary data.</text>
</comment>
<dbReference type="CDD" id="cd17563">
    <property type="entry name" value="REC_RegA-like"/>
    <property type="match status" value="1"/>
</dbReference>
<keyword evidence="3" id="KW-0805">Transcription regulation</keyword>
<dbReference type="GO" id="GO:0032993">
    <property type="term" value="C:protein-DNA complex"/>
    <property type="evidence" value="ECO:0007669"/>
    <property type="project" value="TreeGrafter"/>
</dbReference>
<gene>
    <name evidence="8" type="ORF">GV64_22495</name>
</gene>
<accession>A0A081KG35</accession>
<organism evidence="8 9">
    <name type="scientific">Endozoicomonas elysicola</name>
    <dbReference type="NCBI Taxonomy" id="305900"/>
    <lineage>
        <taxon>Bacteria</taxon>
        <taxon>Pseudomonadati</taxon>
        <taxon>Pseudomonadota</taxon>
        <taxon>Gammaproteobacteria</taxon>
        <taxon>Oceanospirillales</taxon>
        <taxon>Endozoicomonadaceae</taxon>
        <taxon>Endozoicomonas</taxon>
    </lineage>
</organism>
<dbReference type="eggNOG" id="COG4567">
    <property type="taxonomic scope" value="Bacteria"/>
</dbReference>
<dbReference type="Pfam" id="PF00072">
    <property type="entry name" value="Response_reg"/>
    <property type="match status" value="1"/>
</dbReference>
<dbReference type="Proteomes" id="UP000027997">
    <property type="component" value="Unassembled WGS sequence"/>
</dbReference>
<evidence type="ECO:0000313" key="9">
    <source>
        <dbReference type="Proteomes" id="UP000027997"/>
    </source>
</evidence>
<keyword evidence="2" id="KW-0902">Two-component regulatory system</keyword>
<dbReference type="STRING" id="305900.GV64_22495"/>
<dbReference type="InterPro" id="IPR011006">
    <property type="entry name" value="CheY-like_superfamily"/>
</dbReference>
<dbReference type="SMART" id="SM00448">
    <property type="entry name" value="REC"/>
    <property type="match status" value="1"/>
</dbReference>
<dbReference type="InterPro" id="IPR039420">
    <property type="entry name" value="WalR-like"/>
</dbReference>
<dbReference type="InterPro" id="IPR009057">
    <property type="entry name" value="Homeodomain-like_sf"/>
</dbReference>
<dbReference type="PANTHER" id="PTHR48111:SF1">
    <property type="entry name" value="TWO-COMPONENT RESPONSE REGULATOR ORR33"/>
    <property type="match status" value="1"/>
</dbReference>
<keyword evidence="5" id="KW-0804">Transcription</keyword>
<keyword evidence="1 6" id="KW-0597">Phosphoprotein</keyword>
<dbReference type="GO" id="GO:0000156">
    <property type="term" value="F:phosphorelay response regulator activity"/>
    <property type="evidence" value="ECO:0007669"/>
    <property type="project" value="TreeGrafter"/>
</dbReference>
<dbReference type="PROSITE" id="PS50110">
    <property type="entry name" value="RESPONSE_REGULATORY"/>
    <property type="match status" value="1"/>
</dbReference>
<dbReference type="Gene3D" id="1.10.10.60">
    <property type="entry name" value="Homeodomain-like"/>
    <property type="match status" value="1"/>
</dbReference>
<evidence type="ECO:0000256" key="3">
    <source>
        <dbReference type="ARBA" id="ARBA00023015"/>
    </source>
</evidence>
<feature type="modified residue" description="4-aspartylphosphate" evidence="6">
    <location>
        <position position="60"/>
    </location>
</feature>
<dbReference type="GO" id="GO:0005829">
    <property type="term" value="C:cytosol"/>
    <property type="evidence" value="ECO:0007669"/>
    <property type="project" value="TreeGrafter"/>
</dbReference>
<evidence type="ECO:0000256" key="2">
    <source>
        <dbReference type="ARBA" id="ARBA00023012"/>
    </source>
</evidence>
<evidence type="ECO:0000256" key="6">
    <source>
        <dbReference type="PROSITE-ProRule" id="PRU00169"/>
    </source>
</evidence>
<dbReference type="Gene3D" id="3.40.50.2300">
    <property type="match status" value="1"/>
</dbReference>
<proteinExistence type="predicted"/>
<dbReference type="InterPro" id="IPR002197">
    <property type="entry name" value="HTH_Fis"/>
</dbReference>
<protein>
    <submittedName>
        <fullName evidence="8">Chemotaxis protein CheY</fullName>
    </submittedName>
</protein>
<keyword evidence="9" id="KW-1185">Reference proteome</keyword>
<dbReference type="AlphaFoldDB" id="A0A081KG35"/>
<reference evidence="8 9" key="1">
    <citation type="submission" date="2014-06" db="EMBL/GenBank/DDBJ databases">
        <title>Whole Genome Sequences of Three Symbiotic Endozoicomonas Bacteria.</title>
        <authorList>
            <person name="Neave M.J."/>
            <person name="Apprill A."/>
            <person name="Voolstra C.R."/>
        </authorList>
    </citation>
    <scope>NUCLEOTIDE SEQUENCE [LARGE SCALE GENOMIC DNA]</scope>
    <source>
        <strain evidence="8 9">DSM 22380</strain>
    </source>
</reference>
<dbReference type="SUPFAM" id="SSF46689">
    <property type="entry name" value="Homeodomain-like"/>
    <property type="match status" value="1"/>
</dbReference>
<dbReference type="RefSeq" id="WP_020582302.1">
    <property type="nucleotide sequence ID" value="NZ_JOJP01000001.1"/>
</dbReference>
<evidence type="ECO:0000256" key="5">
    <source>
        <dbReference type="ARBA" id="ARBA00023163"/>
    </source>
</evidence>
<dbReference type="GO" id="GO:0006355">
    <property type="term" value="P:regulation of DNA-templated transcription"/>
    <property type="evidence" value="ECO:0007669"/>
    <property type="project" value="TreeGrafter"/>
</dbReference>
<evidence type="ECO:0000259" key="7">
    <source>
        <dbReference type="PROSITE" id="PS50110"/>
    </source>
</evidence>
<dbReference type="PANTHER" id="PTHR48111">
    <property type="entry name" value="REGULATOR OF RPOS"/>
    <property type="match status" value="1"/>
</dbReference>
<dbReference type="PRINTS" id="PR01590">
    <property type="entry name" value="HTHFIS"/>
</dbReference>
<name>A0A081KG35_9GAMM</name>
<dbReference type="SUPFAM" id="SSF52172">
    <property type="entry name" value="CheY-like"/>
    <property type="match status" value="1"/>
</dbReference>
<dbReference type="EMBL" id="JOJP01000001">
    <property type="protein sequence ID" value="KEI73111.1"/>
    <property type="molecule type" value="Genomic_DNA"/>
</dbReference>
<dbReference type="Pfam" id="PF02954">
    <property type="entry name" value="HTH_8"/>
    <property type="match status" value="1"/>
</dbReference>
<dbReference type="InterPro" id="IPR001789">
    <property type="entry name" value="Sig_transdc_resp-reg_receiver"/>
</dbReference>
<evidence type="ECO:0000313" key="8">
    <source>
        <dbReference type="EMBL" id="KEI73111.1"/>
    </source>
</evidence>